<dbReference type="EMBL" id="GL447822">
    <property type="protein sequence ID" value="EFN85874.1"/>
    <property type="molecule type" value="Genomic_DNA"/>
</dbReference>
<dbReference type="STRING" id="610380.E2BEK7"/>
<gene>
    <name evidence="2" type="ORF">EAI_15650</name>
</gene>
<dbReference type="InParanoid" id="E2BEK7"/>
<feature type="region of interest" description="Disordered" evidence="1">
    <location>
        <begin position="77"/>
        <end position="133"/>
    </location>
</feature>
<sequence>MEEGELVNGVKTYFIRVCKSDFMNQFITNVTSPKSISPLMQSRSRLASCNTQVKPCHHYLHMVINTSNYRMKANSLPSILDSENGDDTIDEKEDSNKRPTSTTSYGKKKYETEERKYETNRGSTCRGNGRPRR</sequence>
<reference evidence="2 3" key="1">
    <citation type="journal article" date="2010" name="Science">
        <title>Genomic comparison of the ants Camponotus floridanus and Harpegnathos saltator.</title>
        <authorList>
            <person name="Bonasio R."/>
            <person name="Zhang G."/>
            <person name="Ye C."/>
            <person name="Mutti N.S."/>
            <person name="Fang X."/>
            <person name="Qin N."/>
            <person name="Donahue G."/>
            <person name="Yang P."/>
            <person name="Li Q."/>
            <person name="Li C."/>
            <person name="Zhang P."/>
            <person name="Huang Z."/>
            <person name="Berger S.L."/>
            <person name="Reinberg D."/>
            <person name="Wang J."/>
            <person name="Liebig J."/>
        </authorList>
    </citation>
    <scope>NUCLEOTIDE SEQUENCE [LARGE SCALE GENOMIC DNA]</scope>
    <source>
        <strain evidence="2 3">R22 G/1</strain>
    </source>
</reference>
<dbReference type="AlphaFoldDB" id="E2BEK7"/>
<protein>
    <submittedName>
        <fullName evidence="2">Uncharacterized protein</fullName>
    </submittedName>
</protein>
<accession>E2BEK7</accession>
<evidence type="ECO:0000256" key="1">
    <source>
        <dbReference type="SAM" id="MobiDB-lite"/>
    </source>
</evidence>
<name>E2BEK7_HARSA</name>
<feature type="compositionally biased region" description="Basic and acidic residues" evidence="1">
    <location>
        <begin position="108"/>
        <end position="119"/>
    </location>
</feature>
<proteinExistence type="predicted"/>
<evidence type="ECO:0000313" key="3">
    <source>
        <dbReference type="Proteomes" id="UP000008237"/>
    </source>
</evidence>
<organism evidence="3">
    <name type="scientific">Harpegnathos saltator</name>
    <name type="common">Jerdon's jumping ant</name>
    <dbReference type="NCBI Taxonomy" id="610380"/>
    <lineage>
        <taxon>Eukaryota</taxon>
        <taxon>Metazoa</taxon>
        <taxon>Ecdysozoa</taxon>
        <taxon>Arthropoda</taxon>
        <taxon>Hexapoda</taxon>
        <taxon>Insecta</taxon>
        <taxon>Pterygota</taxon>
        <taxon>Neoptera</taxon>
        <taxon>Endopterygota</taxon>
        <taxon>Hymenoptera</taxon>
        <taxon>Apocrita</taxon>
        <taxon>Aculeata</taxon>
        <taxon>Formicoidea</taxon>
        <taxon>Formicidae</taxon>
        <taxon>Ponerinae</taxon>
        <taxon>Ponerini</taxon>
        <taxon>Harpegnathos</taxon>
    </lineage>
</organism>
<evidence type="ECO:0000313" key="2">
    <source>
        <dbReference type="EMBL" id="EFN85874.1"/>
    </source>
</evidence>
<dbReference type="Proteomes" id="UP000008237">
    <property type="component" value="Unassembled WGS sequence"/>
</dbReference>
<feature type="compositionally biased region" description="Acidic residues" evidence="1">
    <location>
        <begin position="83"/>
        <end position="93"/>
    </location>
</feature>
<keyword evidence="3" id="KW-1185">Reference proteome</keyword>
<dbReference type="OrthoDB" id="10035433at2759"/>